<feature type="region of interest" description="Disordered" evidence="1">
    <location>
        <begin position="299"/>
        <end position="328"/>
    </location>
</feature>
<feature type="transmembrane region" description="Helical" evidence="2">
    <location>
        <begin position="235"/>
        <end position="256"/>
    </location>
</feature>
<organism evidence="3 4">
    <name type="scientific">Heliocybe sulcata</name>
    <dbReference type="NCBI Taxonomy" id="5364"/>
    <lineage>
        <taxon>Eukaryota</taxon>
        <taxon>Fungi</taxon>
        <taxon>Dikarya</taxon>
        <taxon>Basidiomycota</taxon>
        <taxon>Agaricomycotina</taxon>
        <taxon>Agaricomycetes</taxon>
        <taxon>Gloeophyllales</taxon>
        <taxon>Gloeophyllaceae</taxon>
        <taxon>Heliocybe</taxon>
    </lineage>
</organism>
<proteinExistence type="predicted"/>
<name>A0A5C3MMK5_9AGAM</name>
<keyword evidence="4" id="KW-1185">Reference proteome</keyword>
<feature type="transmembrane region" description="Helical" evidence="2">
    <location>
        <begin position="156"/>
        <end position="175"/>
    </location>
</feature>
<feature type="transmembrane region" description="Helical" evidence="2">
    <location>
        <begin position="133"/>
        <end position="150"/>
    </location>
</feature>
<feature type="transmembrane region" description="Helical" evidence="2">
    <location>
        <begin position="195"/>
        <end position="223"/>
    </location>
</feature>
<evidence type="ECO:0008006" key="5">
    <source>
        <dbReference type="Google" id="ProtNLM"/>
    </source>
</evidence>
<dbReference type="Proteomes" id="UP000305948">
    <property type="component" value="Unassembled WGS sequence"/>
</dbReference>
<evidence type="ECO:0000256" key="2">
    <source>
        <dbReference type="SAM" id="Phobius"/>
    </source>
</evidence>
<feature type="transmembrane region" description="Helical" evidence="2">
    <location>
        <begin position="103"/>
        <end position="121"/>
    </location>
</feature>
<evidence type="ECO:0000256" key="1">
    <source>
        <dbReference type="SAM" id="MobiDB-lite"/>
    </source>
</evidence>
<reference evidence="3 4" key="1">
    <citation type="journal article" date="2019" name="Nat. Ecol. Evol.">
        <title>Megaphylogeny resolves global patterns of mushroom evolution.</title>
        <authorList>
            <person name="Varga T."/>
            <person name="Krizsan K."/>
            <person name="Foldi C."/>
            <person name="Dima B."/>
            <person name="Sanchez-Garcia M."/>
            <person name="Sanchez-Ramirez S."/>
            <person name="Szollosi G.J."/>
            <person name="Szarkandi J.G."/>
            <person name="Papp V."/>
            <person name="Albert L."/>
            <person name="Andreopoulos W."/>
            <person name="Angelini C."/>
            <person name="Antonin V."/>
            <person name="Barry K.W."/>
            <person name="Bougher N.L."/>
            <person name="Buchanan P."/>
            <person name="Buyck B."/>
            <person name="Bense V."/>
            <person name="Catcheside P."/>
            <person name="Chovatia M."/>
            <person name="Cooper J."/>
            <person name="Damon W."/>
            <person name="Desjardin D."/>
            <person name="Finy P."/>
            <person name="Geml J."/>
            <person name="Haridas S."/>
            <person name="Hughes K."/>
            <person name="Justo A."/>
            <person name="Karasinski D."/>
            <person name="Kautmanova I."/>
            <person name="Kiss B."/>
            <person name="Kocsube S."/>
            <person name="Kotiranta H."/>
            <person name="LaButti K.M."/>
            <person name="Lechner B.E."/>
            <person name="Liimatainen K."/>
            <person name="Lipzen A."/>
            <person name="Lukacs Z."/>
            <person name="Mihaltcheva S."/>
            <person name="Morgado L.N."/>
            <person name="Niskanen T."/>
            <person name="Noordeloos M.E."/>
            <person name="Ohm R.A."/>
            <person name="Ortiz-Santana B."/>
            <person name="Ovrebo C."/>
            <person name="Racz N."/>
            <person name="Riley R."/>
            <person name="Savchenko A."/>
            <person name="Shiryaev A."/>
            <person name="Soop K."/>
            <person name="Spirin V."/>
            <person name="Szebenyi C."/>
            <person name="Tomsovsky M."/>
            <person name="Tulloss R.E."/>
            <person name="Uehling J."/>
            <person name="Grigoriev I.V."/>
            <person name="Vagvolgyi C."/>
            <person name="Papp T."/>
            <person name="Martin F.M."/>
            <person name="Miettinen O."/>
            <person name="Hibbett D.S."/>
            <person name="Nagy L.G."/>
        </authorList>
    </citation>
    <scope>NUCLEOTIDE SEQUENCE [LARGE SCALE GENOMIC DNA]</scope>
    <source>
        <strain evidence="3 4">OMC1185</strain>
    </source>
</reference>
<keyword evidence="2" id="KW-0472">Membrane</keyword>
<keyword evidence="2" id="KW-0812">Transmembrane</keyword>
<protein>
    <recommendedName>
        <fullName evidence="5">TLC domain-containing protein</fullName>
    </recommendedName>
</protein>
<dbReference type="AlphaFoldDB" id="A0A5C3MMK5"/>
<keyword evidence="2" id="KW-1133">Transmembrane helix</keyword>
<feature type="transmembrane region" description="Helical" evidence="2">
    <location>
        <begin position="62"/>
        <end position="83"/>
    </location>
</feature>
<dbReference type="OrthoDB" id="10010954at2759"/>
<sequence length="328" mass="36954">MPAMISVLLDYSLPVVALELCLVFLITRLFLEPYFMPRVFGKTYLDMDVGARRSLTNHAVSFGLKVTCCVGAYSILETFFIQTPLDDPIRSKHASHEVTNGDILAYCYLTVPTIYLFEIIYRTNISIVSAVHHMAAIIINILGIVIIVGHTDQDGYLPLIEFKLILIYGTFEMMFEMFPHLAVMLYRIYRHRTRFLCRLFLIVGLGIFTGTISEQVAIIYFYHRIWKHLPILYKALGPILHVCFLAAQVHGGRICIQISMKLRKEMQEAARKGVVQPDGPPLAPIADADLEAGCSEAEPVAGQKHLRTSTEASELEDVPEQSYVAKAQ</sequence>
<accession>A0A5C3MMK5</accession>
<evidence type="ECO:0000313" key="3">
    <source>
        <dbReference type="EMBL" id="TFK46147.1"/>
    </source>
</evidence>
<gene>
    <name evidence="3" type="ORF">OE88DRAFT_1037034</name>
</gene>
<dbReference type="EMBL" id="ML213532">
    <property type="protein sequence ID" value="TFK46147.1"/>
    <property type="molecule type" value="Genomic_DNA"/>
</dbReference>
<evidence type="ECO:0000313" key="4">
    <source>
        <dbReference type="Proteomes" id="UP000305948"/>
    </source>
</evidence>
<feature type="transmembrane region" description="Helical" evidence="2">
    <location>
        <begin position="12"/>
        <end position="31"/>
    </location>
</feature>